<dbReference type="GO" id="GO:0004888">
    <property type="term" value="F:transmembrane signaling receptor activity"/>
    <property type="evidence" value="ECO:0007669"/>
    <property type="project" value="InterPro"/>
</dbReference>
<keyword evidence="4 16" id="KW-0812">Transmembrane</keyword>
<dbReference type="InterPro" id="IPR003598">
    <property type="entry name" value="Ig_sub2"/>
</dbReference>
<feature type="domain" description="Ig-like" evidence="17">
    <location>
        <begin position="27"/>
        <end position="101"/>
    </location>
</feature>
<dbReference type="PROSITE" id="PS51055">
    <property type="entry name" value="ITAM_1"/>
    <property type="match status" value="1"/>
</dbReference>
<evidence type="ECO:0000256" key="15">
    <source>
        <dbReference type="ARBA" id="ARBA00049718"/>
    </source>
</evidence>
<keyword evidence="5" id="KW-0391">Immunity</keyword>
<feature type="transmembrane region" description="Helical" evidence="16">
    <location>
        <begin position="115"/>
        <end position="140"/>
    </location>
</feature>
<proteinExistence type="predicted"/>
<evidence type="ECO:0000256" key="14">
    <source>
        <dbReference type="ARBA" id="ARBA00045637"/>
    </source>
</evidence>
<dbReference type="InParanoid" id="A0A5F9D9R8"/>
<dbReference type="SMART" id="SM00408">
    <property type="entry name" value="IGc2"/>
    <property type="match status" value="1"/>
</dbReference>
<organism evidence="18 19">
    <name type="scientific">Oryctolagus cuniculus</name>
    <name type="common">Rabbit</name>
    <dbReference type="NCBI Taxonomy" id="9986"/>
    <lineage>
        <taxon>Eukaryota</taxon>
        <taxon>Metazoa</taxon>
        <taxon>Chordata</taxon>
        <taxon>Craniata</taxon>
        <taxon>Vertebrata</taxon>
        <taxon>Euteleostomi</taxon>
        <taxon>Mammalia</taxon>
        <taxon>Eutheria</taxon>
        <taxon>Euarchontoglires</taxon>
        <taxon>Glires</taxon>
        <taxon>Lagomorpha</taxon>
        <taxon>Leporidae</taxon>
        <taxon>Oryctolagus</taxon>
    </lineage>
</organism>
<dbReference type="GO" id="GO:0007166">
    <property type="term" value="P:cell surface receptor signaling pathway"/>
    <property type="evidence" value="ECO:0007669"/>
    <property type="project" value="InterPro"/>
</dbReference>
<keyword evidence="19" id="KW-1185">Reference proteome</keyword>
<evidence type="ECO:0000256" key="2">
    <source>
        <dbReference type="ARBA" id="ARBA00018021"/>
    </source>
</evidence>
<evidence type="ECO:0000256" key="16">
    <source>
        <dbReference type="SAM" id="Phobius"/>
    </source>
</evidence>
<evidence type="ECO:0000256" key="4">
    <source>
        <dbReference type="ARBA" id="ARBA00022692"/>
    </source>
</evidence>
<dbReference type="Ensembl" id="ENSOCUT00000057418.1">
    <property type="protein sequence ID" value="ENSOCUP00000042001.1"/>
    <property type="gene ID" value="ENSOCUG00000038942.1"/>
</dbReference>
<dbReference type="Gene3D" id="2.60.40.10">
    <property type="entry name" value="Immunoglobulins"/>
    <property type="match status" value="1"/>
</dbReference>
<keyword evidence="9" id="KW-1015">Disulfide bond</keyword>
<protein>
    <recommendedName>
        <fullName evidence="2">T-cell surface glycoprotein CD3 gamma chain</fullName>
    </recommendedName>
    <alternativeName>
        <fullName evidence="13">T-cell receptor T3 gamma chain</fullName>
    </alternativeName>
</protein>
<dbReference type="AlphaFoldDB" id="A0A5F9D9R8"/>
<name>A0A5F9D9R8_RABIT</name>
<evidence type="ECO:0000256" key="7">
    <source>
        <dbReference type="ARBA" id="ARBA00023130"/>
    </source>
</evidence>
<dbReference type="SUPFAM" id="SSF48726">
    <property type="entry name" value="Immunoglobulin"/>
    <property type="match status" value="1"/>
</dbReference>
<keyword evidence="12" id="KW-0393">Immunoglobulin domain</keyword>
<dbReference type="GO" id="GO:0042105">
    <property type="term" value="C:alpha-beta T cell receptor complex"/>
    <property type="evidence" value="ECO:0007669"/>
    <property type="project" value="TreeGrafter"/>
</dbReference>
<dbReference type="PANTHER" id="PTHR10570">
    <property type="entry name" value="T-CELL SURFACE GLYCOPROTEIN CD3 GAMMA CHAIN / DELTA CHAIN"/>
    <property type="match status" value="1"/>
</dbReference>
<evidence type="ECO:0000313" key="18">
    <source>
        <dbReference type="Ensembl" id="ENSOCUP00000042001.1"/>
    </source>
</evidence>
<dbReference type="GO" id="GO:0045059">
    <property type="term" value="P:positive thymic T cell selection"/>
    <property type="evidence" value="ECO:0007669"/>
    <property type="project" value="TreeGrafter"/>
</dbReference>
<dbReference type="FunCoup" id="A0A5F9D9R8">
    <property type="interactions" value="78"/>
</dbReference>
<dbReference type="Proteomes" id="UP000001811">
    <property type="component" value="Unplaced"/>
</dbReference>
<evidence type="ECO:0000256" key="5">
    <source>
        <dbReference type="ARBA" id="ARBA00022859"/>
    </source>
</evidence>
<dbReference type="InterPro" id="IPR003110">
    <property type="entry name" value="Phos_immunorcpt_sig_ITAM"/>
</dbReference>
<dbReference type="Pfam" id="PF16680">
    <property type="entry name" value="Ig_4"/>
    <property type="match status" value="1"/>
</dbReference>
<keyword evidence="8 16" id="KW-0472">Membrane</keyword>
<dbReference type="Pfam" id="PF02189">
    <property type="entry name" value="ITAM"/>
    <property type="match status" value="1"/>
</dbReference>
<dbReference type="FunFam" id="2.60.40.10:FF:001337">
    <property type="entry name" value="T-cell surface glycoprotein CD3 gamma chain"/>
    <property type="match status" value="1"/>
</dbReference>
<dbReference type="InterPro" id="IPR032052">
    <property type="entry name" value="Ig_4"/>
</dbReference>
<evidence type="ECO:0000256" key="8">
    <source>
        <dbReference type="ARBA" id="ARBA00023136"/>
    </source>
</evidence>
<evidence type="ECO:0000256" key="1">
    <source>
        <dbReference type="ARBA" id="ARBA00004479"/>
    </source>
</evidence>
<accession>A0A5F9D9R8</accession>
<evidence type="ECO:0000256" key="11">
    <source>
        <dbReference type="ARBA" id="ARBA00023180"/>
    </source>
</evidence>
<evidence type="ECO:0000256" key="10">
    <source>
        <dbReference type="ARBA" id="ARBA00023170"/>
    </source>
</evidence>
<evidence type="ECO:0000313" key="19">
    <source>
        <dbReference type="Proteomes" id="UP000001811"/>
    </source>
</evidence>
<keyword evidence="6 16" id="KW-1133">Transmembrane helix</keyword>
<evidence type="ECO:0000256" key="9">
    <source>
        <dbReference type="ARBA" id="ARBA00023157"/>
    </source>
</evidence>
<sequence>FFLPTPLSGLISLNFRGSIYNGTLAFPFSENLMIEVDDNRDDGSVLLTCKLPDKNIKWLKDGQEVKFRNVSGNKWNLGSSTKDPQGIYSCKGATKSSESLHVYFRMCQNCIELNAATVSGFVFTEIISIFFLAVGVYFIAGQDGVRQSRASDKQTLLPNDQLYQPLKDREDDQYSHLQGNNLRKH</sequence>
<dbReference type="InterPro" id="IPR013783">
    <property type="entry name" value="Ig-like_fold"/>
</dbReference>
<keyword evidence="3" id="KW-0597">Phosphoprotein</keyword>
<reference evidence="18" key="3">
    <citation type="submission" date="2025-09" db="UniProtKB">
        <authorList>
            <consortium name="Ensembl"/>
        </authorList>
    </citation>
    <scope>IDENTIFICATION</scope>
    <source>
        <strain evidence="18">Thorbecke</strain>
    </source>
</reference>
<keyword evidence="10" id="KW-0675">Receptor</keyword>
<dbReference type="GO" id="GO:0009897">
    <property type="term" value="C:external side of plasma membrane"/>
    <property type="evidence" value="ECO:0007669"/>
    <property type="project" value="TreeGrafter"/>
</dbReference>
<dbReference type="SMART" id="SM00077">
    <property type="entry name" value="ITAM"/>
    <property type="match status" value="1"/>
</dbReference>
<dbReference type="PaxDb" id="9986-ENSOCUP00000006798"/>
<evidence type="ECO:0000256" key="6">
    <source>
        <dbReference type="ARBA" id="ARBA00022989"/>
    </source>
</evidence>
<dbReference type="GO" id="GO:0002250">
    <property type="term" value="P:adaptive immune response"/>
    <property type="evidence" value="ECO:0007669"/>
    <property type="project" value="UniProtKB-KW"/>
</dbReference>
<evidence type="ECO:0000259" key="17">
    <source>
        <dbReference type="PROSITE" id="PS50835"/>
    </source>
</evidence>
<keyword evidence="11" id="KW-0325">Glycoprotein</keyword>
<evidence type="ECO:0000256" key="13">
    <source>
        <dbReference type="ARBA" id="ARBA00030773"/>
    </source>
</evidence>
<evidence type="ECO:0000256" key="12">
    <source>
        <dbReference type="ARBA" id="ARBA00023319"/>
    </source>
</evidence>
<comment type="subcellular location">
    <subcellularLocation>
        <location evidence="1">Membrane</location>
        <topology evidence="1">Single-pass type I membrane protein</topology>
    </subcellularLocation>
</comment>
<dbReference type="Bgee" id="ENSOCUG00000038942">
    <property type="expression patterns" value="Expressed in blood and 11 other cell types or tissues"/>
</dbReference>
<keyword evidence="7" id="KW-1064">Adaptive immunity</keyword>
<dbReference type="GeneTree" id="ENSGT00940000153312"/>
<dbReference type="STRING" id="9986.ENSOCUP00000042001"/>
<dbReference type="PANTHER" id="PTHR10570:SF8">
    <property type="entry name" value="T-CELL SURFACE GLYCOPROTEIN CD3 GAMMA CHAIN"/>
    <property type="match status" value="1"/>
</dbReference>
<evidence type="ECO:0000256" key="3">
    <source>
        <dbReference type="ARBA" id="ARBA00022553"/>
    </source>
</evidence>
<dbReference type="SMR" id="A0A5F9D9R8"/>
<dbReference type="InterPro" id="IPR036179">
    <property type="entry name" value="Ig-like_dom_sf"/>
</dbReference>
<reference evidence="18 19" key="1">
    <citation type="journal article" date="2011" name="Nature">
        <title>A high-resolution map of human evolutionary constraint using 29 mammals.</title>
        <authorList>
            <person name="Lindblad-Toh K."/>
            <person name="Garber M."/>
            <person name="Zuk O."/>
            <person name="Lin M.F."/>
            <person name="Parker B.J."/>
            <person name="Washietl S."/>
            <person name="Kheradpour P."/>
            <person name="Ernst J."/>
            <person name="Jordan G."/>
            <person name="Mauceli E."/>
            <person name="Ward L.D."/>
            <person name="Lowe C.B."/>
            <person name="Holloway A.K."/>
            <person name="Clamp M."/>
            <person name="Gnerre S."/>
            <person name="Alfoldi J."/>
            <person name="Beal K."/>
            <person name="Chang J."/>
            <person name="Clawson H."/>
            <person name="Cuff J."/>
            <person name="Di Palma F."/>
            <person name="Fitzgerald S."/>
            <person name="Flicek P."/>
            <person name="Guttman M."/>
            <person name="Hubisz M.J."/>
            <person name="Jaffe D.B."/>
            <person name="Jungreis I."/>
            <person name="Kent W.J."/>
            <person name="Kostka D."/>
            <person name="Lara M."/>
            <person name="Martins A.L."/>
            <person name="Massingham T."/>
            <person name="Moltke I."/>
            <person name="Raney B.J."/>
            <person name="Rasmussen M.D."/>
            <person name="Robinson J."/>
            <person name="Stark A."/>
            <person name="Vilella A.J."/>
            <person name="Wen J."/>
            <person name="Xie X."/>
            <person name="Zody M.C."/>
            <person name="Baldwin J."/>
            <person name="Bloom T."/>
            <person name="Chin C.W."/>
            <person name="Heiman D."/>
            <person name="Nicol R."/>
            <person name="Nusbaum C."/>
            <person name="Young S."/>
            <person name="Wilkinson J."/>
            <person name="Worley K.C."/>
            <person name="Kovar C.L."/>
            <person name="Muzny D.M."/>
            <person name="Gibbs R.A."/>
            <person name="Cree A."/>
            <person name="Dihn H.H."/>
            <person name="Fowler G."/>
            <person name="Jhangiani S."/>
            <person name="Joshi V."/>
            <person name="Lee S."/>
            <person name="Lewis L.R."/>
            <person name="Nazareth L.V."/>
            <person name="Okwuonu G."/>
            <person name="Santibanez J."/>
            <person name="Warren W.C."/>
            <person name="Mardis E.R."/>
            <person name="Weinstock G.M."/>
            <person name="Wilson R.K."/>
            <person name="Delehaunty K."/>
            <person name="Dooling D."/>
            <person name="Fronik C."/>
            <person name="Fulton L."/>
            <person name="Fulton B."/>
            <person name="Graves T."/>
            <person name="Minx P."/>
            <person name="Sodergren E."/>
            <person name="Birney E."/>
            <person name="Margulies E.H."/>
            <person name="Herrero J."/>
            <person name="Green E.D."/>
            <person name="Haussler D."/>
            <person name="Siepel A."/>
            <person name="Goldman N."/>
            <person name="Pollard K.S."/>
            <person name="Pedersen J.S."/>
            <person name="Lander E.S."/>
            <person name="Kellis M."/>
        </authorList>
    </citation>
    <scope>NUCLEOTIDE SEQUENCE [LARGE SCALE GENOMIC DNA]</scope>
    <source>
        <strain evidence="19">Thorbecke</strain>
    </source>
</reference>
<reference evidence="18" key="2">
    <citation type="submission" date="2025-08" db="UniProtKB">
        <authorList>
            <consortium name="Ensembl"/>
        </authorList>
    </citation>
    <scope>IDENTIFICATION</scope>
    <source>
        <strain evidence="18">Thorbecke</strain>
    </source>
</reference>
<comment type="function">
    <text evidence="14">Part of the TCR-CD3 complex present on T-lymphocyte cell surface that plays an essential role in adaptive immune response. When antigen presenting cells (APCs) activate T-cell receptor (TCR), TCR-mediated signals are transmitted across the cell membrane by the CD3 chains CD3D, CD3E, CD3G and CD3Z. All CD3 chains contain immunoreceptor tyrosine-based activation motifs (ITAMs) in their cytoplasmic domain. Upon TCR engagement, these motifs become phosphorylated by Src family protein tyrosine kinases LCK and FYN, resulting in the activation of downstream signaling pathways. In addition to this role of signal transduction in T-cell activation, CD3G plays an essential role in the dynamic regulation of TCR expression at the cell surface. Indeed, constitutive TCR cycling is dependent on the di-leucine-based (diL) receptor-sorting motif present in CD3G.</text>
</comment>
<dbReference type="PROSITE" id="PS50835">
    <property type="entry name" value="IG_LIKE"/>
    <property type="match status" value="1"/>
</dbReference>
<dbReference type="InterPro" id="IPR007110">
    <property type="entry name" value="Ig-like_dom"/>
</dbReference>
<dbReference type="InterPro" id="IPR015484">
    <property type="entry name" value="CD3_esu/gsu/dsu"/>
</dbReference>
<comment type="subunit">
    <text evidence="15">The TCR-CD3 complex is composed of a CD3D/CD3E and a CD3G/CD3E heterodimers that preferentially associate with TCRalpha and TCRbeta, respectively, to form TCRalpha/CD3E/CD3G and TCRbeta/CD3G/CD3E trimers. In turn, the hexamer interacts with CD3Z homodimer to form the TCR-CD3 complex. Alternatively, TCRalpha and TCRbeta can be replaced by TCRgamma and TCRdelta. Interacts with CD6. Interacts (via Proline-rich sequence) with NCK1; the interaction is ligand dependent but independent of tyrosine kinase activation.</text>
</comment>